<proteinExistence type="predicted"/>
<name>A0ABQ6N1V1_9STRA</name>
<feature type="compositionally biased region" description="Pro residues" evidence="1">
    <location>
        <begin position="519"/>
        <end position="539"/>
    </location>
</feature>
<dbReference type="EMBL" id="BRYB01000783">
    <property type="protein sequence ID" value="GMI37644.1"/>
    <property type="molecule type" value="Genomic_DNA"/>
</dbReference>
<keyword evidence="2" id="KW-0812">Transmembrane</keyword>
<keyword evidence="4" id="KW-1185">Reference proteome</keyword>
<protein>
    <recommendedName>
        <fullName evidence="5">LNR domain-containing protein</fullName>
    </recommendedName>
</protein>
<keyword evidence="2" id="KW-0472">Membrane</keyword>
<feature type="region of interest" description="Disordered" evidence="1">
    <location>
        <begin position="519"/>
        <end position="545"/>
    </location>
</feature>
<evidence type="ECO:0000313" key="3">
    <source>
        <dbReference type="EMBL" id="GMI37644.1"/>
    </source>
</evidence>
<evidence type="ECO:0000313" key="4">
    <source>
        <dbReference type="Proteomes" id="UP001165060"/>
    </source>
</evidence>
<evidence type="ECO:0000256" key="1">
    <source>
        <dbReference type="SAM" id="MobiDB-lite"/>
    </source>
</evidence>
<accession>A0ABQ6N1V1</accession>
<organism evidence="3 4">
    <name type="scientific">Tetraparma gracilis</name>
    <dbReference type="NCBI Taxonomy" id="2962635"/>
    <lineage>
        <taxon>Eukaryota</taxon>
        <taxon>Sar</taxon>
        <taxon>Stramenopiles</taxon>
        <taxon>Ochrophyta</taxon>
        <taxon>Bolidophyceae</taxon>
        <taxon>Parmales</taxon>
        <taxon>Triparmaceae</taxon>
        <taxon>Tetraparma</taxon>
    </lineage>
</organism>
<keyword evidence="2" id="KW-1133">Transmembrane helix</keyword>
<comment type="caution">
    <text evidence="3">The sequence shown here is derived from an EMBL/GenBank/DDBJ whole genome shotgun (WGS) entry which is preliminary data.</text>
</comment>
<reference evidence="3 4" key="1">
    <citation type="journal article" date="2023" name="Commun. Biol.">
        <title>Genome analysis of Parmales, the sister group of diatoms, reveals the evolutionary specialization of diatoms from phago-mixotrophs to photoautotrophs.</title>
        <authorList>
            <person name="Ban H."/>
            <person name="Sato S."/>
            <person name="Yoshikawa S."/>
            <person name="Yamada K."/>
            <person name="Nakamura Y."/>
            <person name="Ichinomiya M."/>
            <person name="Sato N."/>
            <person name="Blanc-Mathieu R."/>
            <person name="Endo H."/>
            <person name="Kuwata A."/>
            <person name="Ogata H."/>
        </authorList>
    </citation>
    <scope>NUCLEOTIDE SEQUENCE [LARGE SCALE GENOMIC DNA]</scope>
</reference>
<evidence type="ECO:0008006" key="5">
    <source>
        <dbReference type="Google" id="ProtNLM"/>
    </source>
</evidence>
<evidence type="ECO:0000256" key="2">
    <source>
        <dbReference type="SAM" id="Phobius"/>
    </source>
</evidence>
<sequence>MDLFELSEGTSCSELLDIIQDDLDLCSDMTEDGSRELFCAMFTNCQEEAYNDDFYEGDDVDCDSLTRCEWDGKRPEFIGDGVCDMWTAGCYNTAVCGYDGGDCCEDKCESGEEAWAECGSNGFYCADVESPNCDPEYNDECAPLPTPPPPEEPDCPSSSTLVKILQYDSWGDGWNEASMSVWARGGSEIYSGGLEDGAEAFVYACLADGCYDVTLSAGDWGNEISWEVRPSAGGSLIASGGAPASCSFPIGGNQCANTCNGEVEPAPVNPVDPPDEDDTSNQADQIRCMTSHCAIQYADCVADFMNCLPCLSDYTQSYCSTNGKFEALTKCEQCHCVEGMEDSCDGGGSPSCGAEQIATGGKAVFDWQTCTDLGDAANLITDWDENKFGALDQFEACSHSYADDANHGGHKAEDCMQILLDAANSNNNDIITDIARQLYWKPTHMCECSSAAWTEVPTCGTFSRFKVLVHETLDACSALDEIDCDAWKEFSDVCEVNVKNTYGSVDFYKAKQCDYVKPNPAPSPVTPPSPTPDNKPAPTPSKKSGSAAGPVIGILCALGVVVGGAYFVKRRRDGTAMSAAYRYQPQRDSEDATELFSGMSVNKGSFQPVSVPQTHNI</sequence>
<feature type="transmembrane region" description="Helical" evidence="2">
    <location>
        <begin position="547"/>
        <end position="568"/>
    </location>
</feature>
<dbReference type="Proteomes" id="UP001165060">
    <property type="component" value="Unassembled WGS sequence"/>
</dbReference>
<gene>
    <name evidence="3" type="ORF">TeGR_g6859</name>
</gene>